<comment type="caution">
    <text evidence="8">The sequence shown here is derived from an EMBL/GenBank/DDBJ whole genome shotgun (WGS) entry which is preliminary data.</text>
</comment>
<gene>
    <name evidence="8" type="ORF">OPHB3_1130</name>
</gene>
<dbReference type="Proteomes" id="UP000052946">
    <property type="component" value="Unassembled WGS sequence"/>
</dbReference>
<dbReference type="OrthoDB" id="3243324at2"/>
<evidence type="ECO:0000256" key="2">
    <source>
        <dbReference type="ARBA" id="ARBA00022475"/>
    </source>
</evidence>
<evidence type="ECO:0000256" key="6">
    <source>
        <dbReference type="SAM" id="Phobius"/>
    </source>
</evidence>
<dbReference type="AlphaFoldDB" id="A0A0U9H3F2"/>
<feature type="domain" description="Cardiolipin synthase N-terminal" evidence="7">
    <location>
        <begin position="22"/>
        <end position="64"/>
    </location>
</feature>
<name>A0A0U9H3F2_9BACI</name>
<evidence type="ECO:0000256" key="1">
    <source>
        <dbReference type="ARBA" id="ARBA00004651"/>
    </source>
</evidence>
<evidence type="ECO:0000256" key="5">
    <source>
        <dbReference type="ARBA" id="ARBA00023136"/>
    </source>
</evidence>
<dbReference type="EMBL" id="BBXV01000013">
    <property type="protein sequence ID" value="GAQ17205.1"/>
    <property type="molecule type" value="Genomic_DNA"/>
</dbReference>
<accession>A0A0U9H3F2</accession>
<evidence type="ECO:0000256" key="3">
    <source>
        <dbReference type="ARBA" id="ARBA00022692"/>
    </source>
</evidence>
<comment type="subcellular location">
    <subcellularLocation>
        <location evidence="1">Cell membrane</location>
        <topology evidence="1">Multi-pass membrane protein</topology>
    </subcellularLocation>
</comment>
<protein>
    <submittedName>
        <fullName evidence="8">Negative regulatory protein YxlE</fullName>
    </submittedName>
</protein>
<organism evidence="8 9">
    <name type="scientific">Oceanobacillus picturae</name>
    <dbReference type="NCBI Taxonomy" id="171693"/>
    <lineage>
        <taxon>Bacteria</taxon>
        <taxon>Bacillati</taxon>
        <taxon>Bacillota</taxon>
        <taxon>Bacilli</taxon>
        <taxon>Bacillales</taxon>
        <taxon>Bacillaceae</taxon>
        <taxon>Oceanobacillus</taxon>
    </lineage>
</organism>
<proteinExistence type="predicted"/>
<keyword evidence="2" id="KW-1003">Cell membrane</keyword>
<reference evidence="8 9" key="2">
    <citation type="journal article" date="2016" name="Genome Announc.">
        <title>Draft Genome Sequence of Oceanobacillus picturae Heshi-B3, Isolated from Fermented Rice Bran in a Traditional Japanese Seafood Dish.</title>
        <authorList>
            <person name="Akuzawa S."/>
            <person name="Nagaoka J."/>
            <person name="Kanekatsu M."/>
            <person name="Kanesaki Y."/>
            <person name="Suzuki T."/>
        </authorList>
    </citation>
    <scope>NUCLEOTIDE SEQUENCE [LARGE SCALE GENOMIC DNA]</scope>
    <source>
        <strain evidence="8 9">Heshi-B3</strain>
    </source>
</reference>
<sequence>MKELFENIDWAIVAPFLIIQAILMVIALIDLIKAGNVNGRKGMWVFIVVVLNTIGPMAYFIFGRRND</sequence>
<dbReference type="RefSeq" id="WP_058949688.1">
    <property type="nucleotide sequence ID" value="NZ_BBXV01000013.1"/>
</dbReference>
<reference evidence="9" key="1">
    <citation type="submission" date="2015-07" db="EMBL/GenBank/DDBJ databases">
        <title>Draft Genome Sequence of Oceanobacillus picturae Heshi-B3 that Was Isolated from Fermented Rice Bran with Aging Salted Mackerel, Which Was Named Heshiko as Traditional Fermented Seafood in Japan.</title>
        <authorList>
            <person name="Akuzawa S."/>
            <person name="Nakagawa J."/>
            <person name="Kanekatsu T."/>
            <person name="Kanesaki Y."/>
            <person name="Suzuki T."/>
        </authorList>
    </citation>
    <scope>NUCLEOTIDE SEQUENCE [LARGE SCALE GENOMIC DNA]</scope>
    <source>
        <strain evidence="9">Heshi-B3</strain>
    </source>
</reference>
<feature type="transmembrane region" description="Helical" evidence="6">
    <location>
        <begin position="44"/>
        <end position="62"/>
    </location>
</feature>
<keyword evidence="5 6" id="KW-0472">Membrane</keyword>
<keyword evidence="4 6" id="KW-1133">Transmembrane helix</keyword>
<dbReference type="InterPro" id="IPR027379">
    <property type="entry name" value="CLS_N"/>
</dbReference>
<evidence type="ECO:0000259" key="7">
    <source>
        <dbReference type="Pfam" id="PF13396"/>
    </source>
</evidence>
<feature type="transmembrane region" description="Helical" evidence="6">
    <location>
        <begin position="12"/>
        <end position="32"/>
    </location>
</feature>
<evidence type="ECO:0000313" key="8">
    <source>
        <dbReference type="EMBL" id="GAQ17205.1"/>
    </source>
</evidence>
<evidence type="ECO:0000256" key="4">
    <source>
        <dbReference type="ARBA" id="ARBA00022989"/>
    </source>
</evidence>
<keyword evidence="3 6" id="KW-0812">Transmembrane</keyword>
<dbReference type="GO" id="GO:0005886">
    <property type="term" value="C:plasma membrane"/>
    <property type="evidence" value="ECO:0007669"/>
    <property type="project" value="UniProtKB-SubCell"/>
</dbReference>
<evidence type="ECO:0000313" key="9">
    <source>
        <dbReference type="Proteomes" id="UP000052946"/>
    </source>
</evidence>
<dbReference type="Pfam" id="PF13396">
    <property type="entry name" value="PLDc_N"/>
    <property type="match status" value="1"/>
</dbReference>